<dbReference type="PANTHER" id="PTHR46552">
    <property type="entry name" value="NADH-UBIQUINONE OXIDOREDUCTASE CHAIN 2"/>
    <property type="match status" value="1"/>
</dbReference>
<evidence type="ECO:0000256" key="16">
    <source>
        <dbReference type="ARBA" id="ARBA00029481"/>
    </source>
</evidence>
<keyword evidence="9 18" id="KW-1278">Translocase</keyword>
<feature type="transmembrane region" description="Helical" evidence="18">
    <location>
        <begin position="323"/>
        <end position="344"/>
    </location>
</feature>
<feature type="domain" description="NADH dehydrogenase subunit 2 C-terminal" evidence="20">
    <location>
        <begin position="290"/>
        <end position="344"/>
    </location>
</feature>
<dbReference type="GO" id="GO:0008137">
    <property type="term" value="F:NADH dehydrogenase (ubiquinone) activity"/>
    <property type="evidence" value="ECO:0007669"/>
    <property type="project" value="UniProtKB-EC"/>
</dbReference>
<feature type="transmembrane region" description="Helical" evidence="18">
    <location>
        <begin position="59"/>
        <end position="79"/>
    </location>
</feature>
<evidence type="ECO:0000256" key="11">
    <source>
        <dbReference type="ARBA" id="ARBA00022989"/>
    </source>
</evidence>
<keyword evidence="7 18" id="KW-0812">Transmembrane</keyword>
<evidence type="ECO:0000256" key="12">
    <source>
        <dbReference type="ARBA" id="ARBA00023027"/>
    </source>
</evidence>
<dbReference type="InterPro" id="IPR003917">
    <property type="entry name" value="NADH_UbQ_OxRdtase_chain2"/>
</dbReference>
<evidence type="ECO:0000256" key="14">
    <source>
        <dbReference type="ARBA" id="ARBA00023128"/>
    </source>
</evidence>
<evidence type="ECO:0000256" key="7">
    <source>
        <dbReference type="ARBA" id="ARBA00022692"/>
    </source>
</evidence>
<keyword evidence="5" id="KW-0813">Transport</keyword>
<keyword evidence="6 18" id="KW-0679">Respiratory chain</keyword>
<comment type="subcellular location">
    <subcellularLocation>
        <location evidence="1 18">Mitochondrion inner membrane</location>
        <topology evidence="1 18">Multi-pass membrane protein</topology>
    </subcellularLocation>
</comment>
<evidence type="ECO:0000259" key="20">
    <source>
        <dbReference type="Pfam" id="PF06444"/>
    </source>
</evidence>
<feature type="domain" description="NADH:quinone oxidoreductase/Mrp antiporter transmembrane" evidence="19">
    <location>
        <begin position="23"/>
        <end position="284"/>
    </location>
</feature>
<evidence type="ECO:0000256" key="8">
    <source>
        <dbReference type="ARBA" id="ARBA00022792"/>
    </source>
</evidence>
<feature type="transmembrane region" description="Helical" evidence="18">
    <location>
        <begin position="234"/>
        <end position="256"/>
    </location>
</feature>
<dbReference type="EC" id="7.1.1.2" evidence="3 18"/>
<feature type="transmembrane region" description="Helical" evidence="18">
    <location>
        <begin position="178"/>
        <end position="196"/>
    </location>
</feature>
<evidence type="ECO:0000256" key="1">
    <source>
        <dbReference type="ARBA" id="ARBA00004448"/>
    </source>
</evidence>
<dbReference type="PRINTS" id="PR01436">
    <property type="entry name" value="NADHDHGNASE2"/>
</dbReference>
<evidence type="ECO:0000256" key="18">
    <source>
        <dbReference type="RuleBase" id="RU003403"/>
    </source>
</evidence>
<keyword evidence="15 18" id="KW-0472">Membrane</keyword>
<comment type="similarity">
    <text evidence="2 18">Belongs to the complex I subunit 2 family.</text>
</comment>
<evidence type="ECO:0000256" key="6">
    <source>
        <dbReference type="ARBA" id="ARBA00022660"/>
    </source>
</evidence>
<sequence>MNFIINTIILTTLLSGTLITIISSHWLLMWVGLEMSMFAAIPILMNNTNPRSIEAATKYFLTQATASMLLMMTIIYSVMSSGQWTIFHPQNQLTTLIIMLSLMMKVGLAPFHLWVPEVTQGVSLMSGMILLTWQKIAPLSIMFQITPNASQPFVLIVATMSILVGGWGGLNQTQLRKILAYSSIAHMGWMMAALYYNPSMMYFNLIIYILLTLSMFLTLMMNMNTTTLSLAHTWNTMPVLTSAMMLILLSLGGLPPLTGFLPKLIVIQEMTKNNNIILPTLMAMMALLNLFFYMRLVYSTTLTLFPSSNNLKMKWYFKNKKNLLFLPVLISISTLSLPLMPLILTIE</sequence>
<dbReference type="AlphaFoldDB" id="A0A0U2IBA1"/>
<evidence type="ECO:0000256" key="2">
    <source>
        <dbReference type="ARBA" id="ARBA00007012"/>
    </source>
</evidence>
<accession>A0A0U2IBA1</accession>
<dbReference type="Pfam" id="PF00361">
    <property type="entry name" value="Proton_antipo_M"/>
    <property type="match status" value="1"/>
</dbReference>
<evidence type="ECO:0000256" key="5">
    <source>
        <dbReference type="ARBA" id="ARBA00022448"/>
    </source>
</evidence>
<evidence type="ECO:0000256" key="10">
    <source>
        <dbReference type="ARBA" id="ARBA00022982"/>
    </source>
</evidence>
<evidence type="ECO:0000313" key="21">
    <source>
        <dbReference type="EMBL" id="ALF06692.1"/>
    </source>
</evidence>
<feature type="transmembrane region" description="Helical" evidence="18">
    <location>
        <begin position="276"/>
        <end position="298"/>
    </location>
</feature>
<feature type="transmembrane region" description="Helical" evidence="18">
    <location>
        <begin position="91"/>
        <end position="115"/>
    </location>
</feature>
<keyword evidence="13 18" id="KW-0830">Ubiquinone</keyword>
<protein>
    <recommendedName>
        <fullName evidence="4 18">NADH-ubiquinone oxidoreductase chain 2</fullName>
        <ecNumber evidence="3 18">7.1.1.2</ecNumber>
    </recommendedName>
</protein>
<keyword evidence="11 18" id="KW-1133">Transmembrane helix</keyword>
<proteinExistence type="inferred from homology"/>
<evidence type="ECO:0000256" key="17">
    <source>
        <dbReference type="ARBA" id="ARBA00049551"/>
    </source>
</evidence>
<evidence type="ECO:0000256" key="9">
    <source>
        <dbReference type="ARBA" id="ARBA00022967"/>
    </source>
</evidence>
<dbReference type="GO" id="GO:0005743">
    <property type="term" value="C:mitochondrial inner membrane"/>
    <property type="evidence" value="ECO:0007669"/>
    <property type="project" value="UniProtKB-SubCell"/>
</dbReference>
<organism evidence="21">
    <name type="scientific">Fukomys damarensis</name>
    <name type="common">Damaraland mole rat</name>
    <name type="synonym">Cryptomys damarensis</name>
    <dbReference type="NCBI Taxonomy" id="885580"/>
    <lineage>
        <taxon>Eukaryota</taxon>
        <taxon>Metazoa</taxon>
        <taxon>Chordata</taxon>
        <taxon>Craniata</taxon>
        <taxon>Vertebrata</taxon>
        <taxon>Euteleostomi</taxon>
        <taxon>Mammalia</taxon>
        <taxon>Eutheria</taxon>
        <taxon>Euarchontoglires</taxon>
        <taxon>Glires</taxon>
        <taxon>Rodentia</taxon>
        <taxon>Hystricomorpha</taxon>
        <taxon>Bathyergidae</taxon>
        <taxon>Fukomys</taxon>
    </lineage>
</organism>
<dbReference type="PANTHER" id="PTHR46552:SF1">
    <property type="entry name" value="NADH-UBIQUINONE OXIDOREDUCTASE CHAIN 2"/>
    <property type="match status" value="1"/>
</dbReference>
<keyword evidence="12 18" id="KW-0520">NAD</keyword>
<feature type="transmembrane region" description="Helical" evidence="18">
    <location>
        <begin position="5"/>
        <end position="22"/>
    </location>
</feature>
<feature type="transmembrane region" description="Helical" evidence="18">
    <location>
        <begin position="202"/>
        <end position="222"/>
    </location>
</feature>
<evidence type="ECO:0000256" key="3">
    <source>
        <dbReference type="ARBA" id="ARBA00012944"/>
    </source>
</evidence>
<reference evidence="21" key="1">
    <citation type="journal article" date="2015" name="Mitochondrial DNA">
        <title>A complete mitochondrial genome of the Damaraland mole rat Fukomys damarensis retrieved from the published genome of the brandt's bat Myotis brandtii.</title>
        <authorList>
            <person name="Shi H."/>
            <person name="Ren M."/>
            <person name="Zhang S."/>
            <person name="Mao X."/>
        </authorList>
    </citation>
    <scope>NUCLEOTIDE SEQUENCE</scope>
</reference>
<keyword evidence="8 18" id="KW-0999">Mitochondrion inner membrane</keyword>
<comment type="catalytic activity">
    <reaction evidence="17 18">
        <text>a ubiquinone + NADH + 5 H(+)(in) = a ubiquinol + NAD(+) + 4 H(+)(out)</text>
        <dbReference type="Rhea" id="RHEA:29091"/>
        <dbReference type="Rhea" id="RHEA-COMP:9565"/>
        <dbReference type="Rhea" id="RHEA-COMP:9566"/>
        <dbReference type="ChEBI" id="CHEBI:15378"/>
        <dbReference type="ChEBI" id="CHEBI:16389"/>
        <dbReference type="ChEBI" id="CHEBI:17976"/>
        <dbReference type="ChEBI" id="CHEBI:57540"/>
        <dbReference type="ChEBI" id="CHEBI:57945"/>
        <dbReference type="EC" id="7.1.1.2"/>
    </reaction>
</comment>
<dbReference type="InterPro" id="IPR010933">
    <property type="entry name" value="NADH_DH_su2_C"/>
</dbReference>
<keyword evidence="14 18" id="KW-0496">Mitochondrion</keyword>
<keyword evidence="10 18" id="KW-0249">Electron transport</keyword>
<geneLocation type="mitochondrion" evidence="21"/>
<feature type="transmembrane region" description="Helical" evidence="18">
    <location>
        <begin position="152"/>
        <end position="171"/>
    </location>
</feature>
<dbReference type="EMBL" id="KT321364">
    <property type="protein sequence ID" value="ALF06692.1"/>
    <property type="molecule type" value="Genomic_DNA"/>
</dbReference>
<evidence type="ECO:0000256" key="13">
    <source>
        <dbReference type="ARBA" id="ARBA00023075"/>
    </source>
</evidence>
<name>A0A0U2IBA1_FUKDA</name>
<comment type="function">
    <text evidence="18">Core subunit of the mitochondrial membrane respiratory chain NADH dehydrogenase (Complex I) which catalyzes electron transfer from NADH through the respiratory chain, using ubiquinone as an electron acceptor. Essential for the catalytic activity and assembly of complex I.</text>
</comment>
<dbReference type="GO" id="GO:0006120">
    <property type="term" value="P:mitochondrial electron transport, NADH to ubiquinone"/>
    <property type="evidence" value="ECO:0007669"/>
    <property type="project" value="InterPro"/>
</dbReference>
<gene>
    <name evidence="21" type="primary">ND2</name>
</gene>
<evidence type="ECO:0000259" key="19">
    <source>
        <dbReference type="Pfam" id="PF00361"/>
    </source>
</evidence>
<evidence type="ECO:0000256" key="4">
    <source>
        <dbReference type="ARBA" id="ARBA00021008"/>
    </source>
</evidence>
<dbReference type="Pfam" id="PF06444">
    <property type="entry name" value="NADH_dehy_S2_C"/>
    <property type="match status" value="1"/>
</dbReference>
<dbReference type="InterPro" id="IPR001750">
    <property type="entry name" value="ND/Mrp_TM"/>
</dbReference>
<evidence type="ECO:0000256" key="15">
    <source>
        <dbReference type="ARBA" id="ARBA00023136"/>
    </source>
</evidence>
<comment type="subunit">
    <text evidence="16">Core subunit of respiratory chain NADH dehydrogenase (Complex I) which is composed of 45 different subunits. Interacts with TMEM242.</text>
</comment>
<dbReference type="InterPro" id="IPR050175">
    <property type="entry name" value="Complex_I_Subunit_2"/>
</dbReference>